<dbReference type="EMBL" id="CP071868">
    <property type="protein sequence ID" value="QTE30825.1"/>
    <property type="molecule type" value="Genomic_DNA"/>
</dbReference>
<dbReference type="SUPFAM" id="SSF55469">
    <property type="entry name" value="FMN-dependent nitroreductase-like"/>
    <property type="match status" value="1"/>
</dbReference>
<proteinExistence type="predicted"/>
<dbReference type="PANTHER" id="PTHR23026">
    <property type="entry name" value="NADPH NITROREDUCTASE"/>
    <property type="match status" value="1"/>
</dbReference>
<dbReference type="PANTHER" id="PTHR23026:SF123">
    <property type="entry name" value="NAD(P)H NITROREDUCTASE RV3131-RELATED"/>
    <property type="match status" value="1"/>
</dbReference>
<dbReference type="InterPro" id="IPR050627">
    <property type="entry name" value="Nitroreductase/BluB"/>
</dbReference>
<feature type="domain" description="Nitroreductase" evidence="2">
    <location>
        <begin position="250"/>
        <end position="304"/>
    </location>
</feature>
<dbReference type="Pfam" id="PF00881">
    <property type="entry name" value="Nitroreductase"/>
    <property type="match status" value="1"/>
</dbReference>
<evidence type="ECO:0000313" key="4">
    <source>
        <dbReference type="Proteomes" id="UP000663937"/>
    </source>
</evidence>
<evidence type="ECO:0000256" key="1">
    <source>
        <dbReference type="SAM" id="MobiDB-lite"/>
    </source>
</evidence>
<gene>
    <name evidence="3" type="ORF">J4E96_07810</name>
</gene>
<protein>
    <submittedName>
        <fullName evidence="3">Nitroreductase family protein</fullName>
    </submittedName>
</protein>
<dbReference type="KEGG" id="psic:J4E96_07810"/>
<dbReference type="Proteomes" id="UP000663937">
    <property type="component" value="Chromosome"/>
</dbReference>
<dbReference type="InterPro" id="IPR000415">
    <property type="entry name" value="Nitroreductase-like"/>
</dbReference>
<organism evidence="3 4">
    <name type="scientific">Pengzhenrongella sicca</name>
    <dbReference type="NCBI Taxonomy" id="2819238"/>
    <lineage>
        <taxon>Bacteria</taxon>
        <taxon>Bacillati</taxon>
        <taxon>Actinomycetota</taxon>
        <taxon>Actinomycetes</taxon>
        <taxon>Micrococcales</taxon>
        <taxon>Pengzhenrongella</taxon>
    </lineage>
</organism>
<name>A0A8A4ZHT2_9MICO</name>
<evidence type="ECO:0000313" key="3">
    <source>
        <dbReference type="EMBL" id="QTE30825.1"/>
    </source>
</evidence>
<dbReference type="InterPro" id="IPR029479">
    <property type="entry name" value="Nitroreductase"/>
</dbReference>
<reference evidence="3" key="1">
    <citation type="submission" date="2021-03" db="EMBL/GenBank/DDBJ databases">
        <title>Pengzhenrongella sicca gen. nov., sp. nov., a new member of suborder Micrococcineae isolated from High-Arctic tundra soil.</title>
        <authorList>
            <person name="Peng F."/>
        </authorList>
    </citation>
    <scope>NUCLEOTIDE SEQUENCE</scope>
    <source>
        <strain evidence="3">LRZ-2</strain>
    </source>
</reference>
<sequence>MTARIIEIATARRVRGAVADATHAASVHNSQPWRFVVGRSRVELWLDPRNRPTVIDPEGRLALASIGAAAANLELGLRCRLQREVRLDLLPGAVAGLAPPGAAEAPARNPVAIATWGAATSVATASELKLHDAIPSRHTTRQPLYGGVSASAWEFVHDVVAPAPPEAEAAIGSAAPVGSVRPDDAQTAMLLDLVADVDRRWRHDVAYLAEIERWSHARAGRGVPRGAHGPRDASGRVAARDFSVGVAGDHWRPADAYFEISPQLLVITTPGDDAQAWVRAGHAMQRAMLAATARGLDVGVLGQLVEDPAARRRAGVLLGVDGSTVQQVLRLGRPGADRAPGRTPRRQLRTVISG</sequence>
<keyword evidence="4" id="KW-1185">Reference proteome</keyword>
<accession>A0A8A4ZHT2</accession>
<evidence type="ECO:0000259" key="2">
    <source>
        <dbReference type="Pfam" id="PF00881"/>
    </source>
</evidence>
<dbReference type="Gene3D" id="3.40.109.10">
    <property type="entry name" value="NADH Oxidase"/>
    <property type="match status" value="1"/>
</dbReference>
<dbReference type="RefSeq" id="WP_227425200.1">
    <property type="nucleotide sequence ID" value="NZ_CP071868.1"/>
</dbReference>
<dbReference type="AlphaFoldDB" id="A0A8A4ZHT2"/>
<dbReference type="GO" id="GO:0016491">
    <property type="term" value="F:oxidoreductase activity"/>
    <property type="evidence" value="ECO:0007669"/>
    <property type="project" value="InterPro"/>
</dbReference>
<feature type="region of interest" description="Disordered" evidence="1">
    <location>
        <begin position="334"/>
        <end position="354"/>
    </location>
</feature>